<evidence type="ECO:0000313" key="3">
    <source>
        <dbReference type="Proteomes" id="UP001595462"/>
    </source>
</evidence>
<dbReference type="Proteomes" id="UP001595462">
    <property type="component" value="Unassembled WGS sequence"/>
</dbReference>
<name>A0ABV7ESD9_9GAMM</name>
<sequence length="119" mass="12915">MFCIGLTLGIGPEAMKSRQATRVAMRYPAPTPDKRLVGQPGLRIEACGANGRAVFRRRVATQPFESTIEVATRASDRSFERRTAGDGGVVFHAVIPDRRTHGTVSHPAKSRDGGSPTRR</sequence>
<dbReference type="EMBL" id="JBHRSS010000006">
    <property type="protein sequence ID" value="MFC3104758.1"/>
    <property type="molecule type" value="Genomic_DNA"/>
</dbReference>
<protein>
    <submittedName>
        <fullName evidence="2">Uncharacterized protein</fullName>
    </submittedName>
</protein>
<comment type="caution">
    <text evidence="2">The sequence shown here is derived from an EMBL/GenBank/DDBJ whole genome shotgun (WGS) entry which is preliminary data.</text>
</comment>
<organism evidence="2 3">
    <name type="scientific">Salinisphaera aquimarina</name>
    <dbReference type="NCBI Taxonomy" id="2094031"/>
    <lineage>
        <taxon>Bacteria</taxon>
        <taxon>Pseudomonadati</taxon>
        <taxon>Pseudomonadota</taxon>
        <taxon>Gammaproteobacteria</taxon>
        <taxon>Salinisphaerales</taxon>
        <taxon>Salinisphaeraceae</taxon>
        <taxon>Salinisphaera</taxon>
    </lineage>
</organism>
<accession>A0ABV7ESD9</accession>
<gene>
    <name evidence="2" type="ORF">ACFOSU_12775</name>
</gene>
<dbReference type="RefSeq" id="WP_380690213.1">
    <property type="nucleotide sequence ID" value="NZ_JBHRSS010000006.1"/>
</dbReference>
<feature type="region of interest" description="Disordered" evidence="1">
    <location>
        <begin position="96"/>
        <end position="119"/>
    </location>
</feature>
<reference evidence="3" key="1">
    <citation type="journal article" date="2019" name="Int. J. Syst. Evol. Microbiol.">
        <title>The Global Catalogue of Microorganisms (GCM) 10K type strain sequencing project: providing services to taxonomists for standard genome sequencing and annotation.</title>
        <authorList>
            <consortium name="The Broad Institute Genomics Platform"/>
            <consortium name="The Broad Institute Genome Sequencing Center for Infectious Disease"/>
            <person name="Wu L."/>
            <person name="Ma J."/>
        </authorList>
    </citation>
    <scope>NUCLEOTIDE SEQUENCE [LARGE SCALE GENOMIC DNA]</scope>
    <source>
        <strain evidence="3">KCTC 52640</strain>
    </source>
</reference>
<evidence type="ECO:0000256" key="1">
    <source>
        <dbReference type="SAM" id="MobiDB-lite"/>
    </source>
</evidence>
<keyword evidence="3" id="KW-1185">Reference proteome</keyword>
<proteinExistence type="predicted"/>
<evidence type="ECO:0000313" key="2">
    <source>
        <dbReference type="EMBL" id="MFC3104758.1"/>
    </source>
</evidence>